<reference evidence="1 2" key="1">
    <citation type="submission" date="2017-01" db="EMBL/GenBank/DDBJ databases">
        <authorList>
            <person name="Erauso G."/>
        </authorList>
    </citation>
    <scope>NUCLEOTIDE SEQUENCE [LARGE SCALE GENOMIC DNA]</scope>
    <source>
        <strain evidence="1">MESINF1</strain>
    </source>
</reference>
<proteinExistence type="predicted"/>
<accession>A0A7Z7LH95</accession>
<organism evidence="1 2">
    <name type="scientific">Mesotoga infera</name>
    <dbReference type="NCBI Taxonomy" id="1236046"/>
    <lineage>
        <taxon>Bacteria</taxon>
        <taxon>Thermotogati</taxon>
        <taxon>Thermotogota</taxon>
        <taxon>Thermotogae</taxon>
        <taxon>Kosmotogales</taxon>
        <taxon>Kosmotogaceae</taxon>
        <taxon>Mesotoga</taxon>
    </lineage>
</organism>
<evidence type="ECO:0000313" key="2">
    <source>
        <dbReference type="Proteomes" id="UP000250796"/>
    </source>
</evidence>
<name>A0A7Z7LH95_9BACT</name>
<dbReference type="KEGG" id="minf:MESINF_2441"/>
<dbReference type="AlphaFoldDB" id="A0A7Z7LH95"/>
<dbReference type="RefSeq" id="WP_169700033.1">
    <property type="nucleotide sequence ID" value="NZ_LS974202.1"/>
</dbReference>
<sequence length="350" mass="38917">MNLISRGFFSLFLIVFLSVGLVASDPADIHSATATAYFEDIAREILKLDSFEDLLKLEGFFVDDPREQPIETTKENPVSIPATTQVATRIESLLEPVRPFAATETVYVEYGGGPLPGGVEFHFEPGDPGLGLPDVIEFYKDGVLIDTLSGKTILRPIIALDTPTVESETAVFLFLTGDYATPMGAFYITQTERGIYTLTVAISPGQVRNIVDIDGDGTKELRVLDDHMVKSLEVTELSEFTRFFKWTPDGWIVDKPGDFPGEYAELSLQNLDDVSAKSPRTPFVWSFAYHSYMAGVELAVIQETVSELVEEYSLDWLIEPVELVKVIDLNISDYVGYVMRKPYGNIIPNM</sequence>
<dbReference type="EMBL" id="LS974202">
    <property type="protein sequence ID" value="SSC13881.1"/>
    <property type="molecule type" value="Genomic_DNA"/>
</dbReference>
<evidence type="ECO:0000313" key="1">
    <source>
        <dbReference type="EMBL" id="SSC13881.1"/>
    </source>
</evidence>
<dbReference type="Proteomes" id="UP000250796">
    <property type="component" value="Chromosome MESINF"/>
</dbReference>
<protein>
    <submittedName>
        <fullName evidence="1">Uncharacterized protein</fullName>
    </submittedName>
</protein>
<keyword evidence="2" id="KW-1185">Reference proteome</keyword>
<gene>
    <name evidence="1" type="ORF">MESINF_2441</name>
</gene>